<evidence type="ECO:0000313" key="7">
    <source>
        <dbReference type="EMBL" id="OCB86516.1"/>
    </source>
</evidence>
<keyword evidence="4" id="KW-0175">Coiled coil</keyword>
<accession>A0A9Q5HV07</accession>
<dbReference type="Proteomes" id="UP000757232">
    <property type="component" value="Unassembled WGS sequence"/>
</dbReference>
<dbReference type="SUPFAM" id="SSF57701">
    <property type="entry name" value="Zn2/Cys6 DNA-binding domain"/>
    <property type="match status" value="1"/>
</dbReference>
<evidence type="ECO:0000256" key="1">
    <source>
        <dbReference type="ARBA" id="ARBA00004123"/>
    </source>
</evidence>
<dbReference type="InterPro" id="IPR001138">
    <property type="entry name" value="Zn2Cys6_DnaBD"/>
</dbReference>
<organism evidence="7 8">
    <name type="scientific">Sanghuangporus baumii</name>
    <name type="common">Phellinus baumii</name>
    <dbReference type="NCBI Taxonomy" id="108892"/>
    <lineage>
        <taxon>Eukaryota</taxon>
        <taxon>Fungi</taxon>
        <taxon>Dikarya</taxon>
        <taxon>Basidiomycota</taxon>
        <taxon>Agaricomycotina</taxon>
        <taxon>Agaricomycetes</taxon>
        <taxon>Hymenochaetales</taxon>
        <taxon>Hymenochaetaceae</taxon>
        <taxon>Sanghuangporus</taxon>
    </lineage>
</organism>
<evidence type="ECO:0000256" key="4">
    <source>
        <dbReference type="SAM" id="Coils"/>
    </source>
</evidence>
<dbReference type="InterPro" id="IPR007219">
    <property type="entry name" value="XnlR_reg_dom"/>
</dbReference>
<feature type="compositionally biased region" description="Basic and acidic residues" evidence="5">
    <location>
        <begin position="229"/>
        <end position="253"/>
    </location>
</feature>
<protein>
    <recommendedName>
        <fullName evidence="6">Zn(2)-C6 fungal-type domain-containing protein</fullName>
    </recommendedName>
</protein>
<evidence type="ECO:0000256" key="2">
    <source>
        <dbReference type="ARBA" id="ARBA00022723"/>
    </source>
</evidence>
<feature type="domain" description="Zn(2)-C6 fungal-type" evidence="6">
    <location>
        <begin position="80"/>
        <end position="109"/>
    </location>
</feature>
<feature type="compositionally biased region" description="Polar residues" evidence="5">
    <location>
        <begin position="1"/>
        <end position="29"/>
    </location>
</feature>
<dbReference type="PROSITE" id="PS00463">
    <property type="entry name" value="ZN2_CY6_FUNGAL_1"/>
    <property type="match status" value="1"/>
</dbReference>
<dbReference type="CDD" id="cd12148">
    <property type="entry name" value="fungal_TF_MHR"/>
    <property type="match status" value="1"/>
</dbReference>
<dbReference type="PANTHER" id="PTHR31001">
    <property type="entry name" value="UNCHARACTERIZED TRANSCRIPTIONAL REGULATORY PROTEIN"/>
    <property type="match status" value="1"/>
</dbReference>
<comment type="caution">
    <text evidence="7">The sequence shown here is derived from an EMBL/GenBank/DDBJ whole genome shotgun (WGS) entry which is preliminary data.</text>
</comment>
<sequence length="1110" mass="123212">MTLSKSASDAAESTSPNTGGQFSKFSINQDRPAKRRRNAKEAEAGPSSPSSAPGSSAGTSQAEKDVVKNKDGSVSVAARSCAECRRMKLKCDRIFPCKTCVRRGLEGICPEGSLVTGRGTRYVLASTQELHEKILRMSDRIKSLEDALGALHQEHSNCRPCTCQTTQKRNQPEEPHPLLRADLLLIKGQLELYGLNPTKEHSSSPRDQALQAESPLSPQDVVAGPEATGLRKETIDSEVDRGEESDTAPEVKRKNTVVGEATENERSTRRIGSSMQRRIKEPPTERGKRLRAMLPPRDEAEHLAREAVWNGAWILNITSRPATRAKLLHDLYHGPLEEVRAQDVALALAALAIGERVDLGPASCNDSLISNFADFSSPRTDSNTSGDGNHASGTPDLDAEKAGCEGDNKKSQESSAASGKRNKRLAQESYHLAKAALNEVPVQGEPDQTVVHCLYLMGWYLSALADNKDAGREAMVVVDLAVKIAFKIGMHLEETYTNLSPEVQQERRVLFWGLLHLEARLRLDASRLGALGTAKITTSQPRTDIHGVTRSFPTRTETTYHDYKLRFLEQCIVPTLSIVEKAPKLRLKDNDYYEVLEVDRKIRDFEIPTVLAEPISAPPPPDSSDSLPLNSHTNLNFILNPATSLCSFSLNYGEGKAPRNVLRMIRVKAQQEKLITLLYLHRTFFYAHIRDHRPLVQRMFLPSCLAVFSVACELIRSVKDIYEVEPELAARVSMLWYNAFLAVINLFLLVVYKPFCPVSIIALQEMERARNLFLEAATNCHMAAQSYPLLREFHDKASEVYNRWKEESEGDMGVFGPNGEVTMCQTRIDVVIDRLQCVSVPSPAEEDATTGLLSLKKCTESSSTKQGRPCERSQRTPCNEPKVDDEPSYEMWKNVHREITDLVRRVPGVLRDAAIDPRRATAARLIWGFIPVPEEPKPDDMTIVQEPEIESGLPSDLDWNAFADALMFAQNAHPEILGGSPMQLDQVSPTLTTHSPESSQSNFSLFDFYSDFDFSASGPSGLTPEVNMENTWSMHDEDAIGIPRNYDQFPLGALRNDAMLGPFDILPQRDAAKAPNGLEHNGILSPDGFDLDDGTLGYLWQHRIQSPFLS</sequence>
<dbReference type="PANTHER" id="PTHR31001:SF56">
    <property type="entry name" value="ZN(2)-C6 FUNGAL-TYPE DOMAIN-CONTAINING PROTEIN"/>
    <property type="match status" value="1"/>
</dbReference>
<dbReference type="EMBL" id="LNZH02000201">
    <property type="protein sequence ID" value="OCB86516.1"/>
    <property type="molecule type" value="Genomic_DNA"/>
</dbReference>
<dbReference type="InterPro" id="IPR050613">
    <property type="entry name" value="Sec_Metabolite_Reg"/>
</dbReference>
<proteinExistence type="predicted"/>
<name>A0A9Q5HV07_SANBA</name>
<feature type="region of interest" description="Disordered" evidence="5">
    <location>
        <begin position="377"/>
        <end position="422"/>
    </location>
</feature>
<reference evidence="7" key="1">
    <citation type="submission" date="2016-06" db="EMBL/GenBank/DDBJ databases">
        <title>Draft Genome sequence of the fungus Inonotus baumii.</title>
        <authorList>
            <person name="Zhu H."/>
            <person name="Lin W."/>
        </authorList>
    </citation>
    <scope>NUCLEOTIDE SEQUENCE</scope>
    <source>
        <strain evidence="7">821</strain>
    </source>
</reference>
<dbReference type="InterPro" id="IPR036864">
    <property type="entry name" value="Zn2-C6_fun-type_DNA-bd_sf"/>
</dbReference>
<keyword evidence="3" id="KW-0539">Nucleus</keyword>
<comment type="subcellular location">
    <subcellularLocation>
        <location evidence="1">Nucleus</location>
    </subcellularLocation>
</comment>
<feature type="compositionally biased region" description="Polar residues" evidence="5">
    <location>
        <begin position="377"/>
        <end position="387"/>
    </location>
</feature>
<gene>
    <name evidence="7" type="ORF">A7U60_g6411</name>
</gene>
<feature type="compositionally biased region" description="Basic and acidic residues" evidence="5">
    <location>
        <begin position="278"/>
        <end position="287"/>
    </location>
</feature>
<dbReference type="GO" id="GO:0003677">
    <property type="term" value="F:DNA binding"/>
    <property type="evidence" value="ECO:0007669"/>
    <property type="project" value="InterPro"/>
</dbReference>
<dbReference type="GO" id="GO:0005634">
    <property type="term" value="C:nucleus"/>
    <property type="evidence" value="ECO:0007669"/>
    <property type="project" value="UniProtKB-SubCell"/>
</dbReference>
<dbReference type="CDD" id="cd00067">
    <property type="entry name" value="GAL4"/>
    <property type="match status" value="1"/>
</dbReference>
<feature type="coiled-coil region" evidence="4">
    <location>
        <begin position="127"/>
        <end position="154"/>
    </location>
</feature>
<feature type="region of interest" description="Disordered" evidence="5">
    <location>
        <begin position="1"/>
        <end position="69"/>
    </location>
</feature>
<dbReference type="Pfam" id="PF00172">
    <property type="entry name" value="Zn_clus"/>
    <property type="match status" value="1"/>
</dbReference>
<evidence type="ECO:0000256" key="5">
    <source>
        <dbReference type="SAM" id="MobiDB-lite"/>
    </source>
</evidence>
<dbReference type="GO" id="GO:0008270">
    <property type="term" value="F:zinc ion binding"/>
    <property type="evidence" value="ECO:0007669"/>
    <property type="project" value="InterPro"/>
</dbReference>
<dbReference type="PROSITE" id="PS50048">
    <property type="entry name" value="ZN2_CY6_FUNGAL_2"/>
    <property type="match status" value="1"/>
</dbReference>
<dbReference type="Pfam" id="PF04082">
    <property type="entry name" value="Fungal_trans"/>
    <property type="match status" value="1"/>
</dbReference>
<evidence type="ECO:0000259" key="6">
    <source>
        <dbReference type="PROSITE" id="PS50048"/>
    </source>
</evidence>
<keyword evidence="2" id="KW-0479">Metal-binding</keyword>
<dbReference type="SMART" id="SM00066">
    <property type="entry name" value="GAL4"/>
    <property type="match status" value="1"/>
</dbReference>
<feature type="compositionally biased region" description="Basic and acidic residues" evidence="5">
    <location>
        <begin position="398"/>
        <end position="412"/>
    </location>
</feature>
<keyword evidence="8" id="KW-1185">Reference proteome</keyword>
<evidence type="ECO:0000313" key="8">
    <source>
        <dbReference type="Proteomes" id="UP000757232"/>
    </source>
</evidence>
<dbReference type="Gene3D" id="4.10.240.10">
    <property type="entry name" value="Zn(2)-C6 fungal-type DNA-binding domain"/>
    <property type="match status" value="1"/>
</dbReference>
<evidence type="ECO:0000256" key="3">
    <source>
        <dbReference type="ARBA" id="ARBA00023242"/>
    </source>
</evidence>
<dbReference type="GO" id="GO:0000981">
    <property type="term" value="F:DNA-binding transcription factor activity, RNA polymerase II-specific"/>
    <property type="evidence" value="ECO:0007669"/>
    <property type="project" value="InterPro"/>
</dbReference>
<feature type="region of interest" description="Disordered" evidence="5">
    <location>
        <begin position="862"/>
        <end position="887"/>
    </location>
</feature>
<feature type="compositionally biased region" description="Low complexity" evidence="5">
    <location>
        <begin position="44"/>
        <end position="58"/>
    </location>
</feature>
<dbReference type="OrthoDB" id="424974at2759"/>
<dbReference type="AlphaFoldDB" id="A0A9Q5HV07"/>
<feature type="region of interest" description="Disordered" evidence="5">
    <location>
        <begin position="196"/>
        <end position="288"/>
    </location>
</feature>
<dbReference type="GO" id="GO:0006351">
    <property type="term" value="P:DNA-templated transcription"/>
    <property type="evidence" value="ECO:0007669"/>
    <property type="project" value="InterPro"/>
</dbReference>